<dbReference type="KEGG" id="dtx:ATSB10_19470"/>
<organism evidence="10 11">
    <name type="scientific">Dyella thiooxydans</name>
    <dbReference type="NCBI Taxonomy" id="445710"/>
    <lineage>
        <taxon>Bacteria</taxon>
        <taxon>Pseudomonadati</taxon>
        <taxon>Pseudomonadota</taxon>
        <taxon>Gammaproteobacteria</taxon>
        <taxon>Lysobacterales</taxon>
        <taxon>Rhodanobacteraceae</taxon>
        <taxon>Dyella</taxon>
    </lineage>
</organism>
<dbReference type="Pfam" id="PF00584">
    <property type="entry name" value="SecE"/>
    <property type="match status" value="1"/>
</dbReference>
<dbReference type="GO" id="GO:0006605">
    <property type="term" value="P:protein targeting"/>
    <property type="evidence" value="ECO:0007669"/>
    <property type="project" value="UniProtKB-UniRule"/>
</dbReference>
<evidence type="ECO:0000313" key="11">
    <source>
        <dbReference type="Proteomes" id="UP000077255"/>
    </source>
</evidence>
<comment type="subcellular location">
    <subcellularLocation>
        <location evidence="1">Membrane</location>
    </subcellularLocation>
</comment>
<keyword evidence="2 9" id="KW-0813">Transport</keyword>
<dbReference type="PANTHER" id="PTHR33910:SF1">
    <property type="entry name" value="PROTEIN TRANSLOCASE SUBUNIT SECE"/>
    <property type="match status" value="1"/>
</dbReference>
<dbReference type="PATRIC" id="fig|445710.3.peg.1944"/>
<dbReference type="InterPro" id="IPR005807">
    <property type="entry name" value="SecE_bac"/>
</dbReference>
<gene>
    <name evidence="9" type="primary">secE</name>
    <name evidence="10" type="ORF">ATSB10_19470</name>
</gene>
<evidence type="ECO:0000256" key="6">
    <source>
        <dbReference type="ARBA" id="ARBA00022989"/>
    </source>
</evidence>
<keyword evidence="3 9" id="KW-1003">Cell membrane</keyword>
<name>A0A160N0S4_9GAMM</name>
<keyword evidence="5 9" id="KW-0653">Protein transport</keyword>
<evidence type="ECO:0000256" key="1">
    <source>
        <dbReference type="ARBA" id="ARBA00004370"/>
    </source>
</evidence>
<dbReference type="GO" id="GO:0065002">
    <property type="term" value="P:intracellular protein transmembrane transport"/>
    <property type="evidence" value="ECO:0007669"/>
    <property type="project" value="UniProtKB-UniRule"/>
</dbReference>
<evidence type="ECO:0000256" key="5">
    <source>
        <dbReference type="ARBA" id="ARBA00022927"/>
    </source>
</evidence>
<keyword evidence="7 9" id="KW-0811">Translocation</keyword>
<keyword evidence="6 9" id="KW-1133">Transmembrane helix</keyword>
<evidence type="ECO:0000256" key="3">
    <source>
        <dbReference type="ARBA" id="ARBA00022475"/>
    </source>
</evidence>
<evidence type="ECO:0000256" key="4">
    <source>
        <dbReference type="ARBA" id="ARBA00022692"/>
    </source>
</evidence>
<evidence type="ECO:0000256" key="9">
    <source>
        <dbReference type="HAMAP-Rule" id="MF_00422"/>
    </source>
</evidence>
<keyword evidence="11" id="KW-1185">Reference proteome</keyword>
<feature type="transmembrane region" description="Helical" evidence="9">
    <location>
        <begin position="35"/>
        <end position="52"/>
    </location>
</feature>
<feature type="transmembrane region" description="Helical" evidence="9">
    <location>
        <begin position="114"/>
        <end position="134"/>
    </location>
</feature>
<dbReference type="EMBL" id="CP014841">
    <property type="protein sequence ID" value="AND69401.1"/>
    <property type="molecule type" value="Genomic_DNA"/>
</dbReference>
<dbReference type="PROSITE" id="PS01067">
    <property type="entry name" value="SECE_SEC61G"/>
    <property type="match status" value="1"/>
</dbReference>
<comment type="function">
    <text evidence="9">Essential subunit of the Sec protein translocation channel SecYEG. Clamps together the 2 halves of SecY. May contact the channel plug during translocation.</text>
</comment>
<comment type="similarity">
    <text evidence="9">Belongs to the SecE/SEC61-gamma family.</text>
</comment>
<dbReference type="GO" id="GO:0008320">
    <property type="term" value="F:protein transmembrane transporter activity"/>
    <property type="evidence" value="ECO:0007669"/>
    <property type="project" value="UniProtKB-UniRule"/>
</dbReference>
<comment type="subunit">
    <text evidence="9">Component of the Sec protein translocase complex. Heterotrimer consisting of SecY, SecE and SecG subunits. The heterotrimers can form oligomers, although 1 heterotrimer is thought to be able to translocate proteins. Interacts with the ribosome. Interacts with SecDF, and other proteins may be involved. Interacts with SecA.</text>
</comment>
<sequence>MRIGRQDGRRCIRPVRMNTKAEQSRGIGFGDIGKLVLAGLVLVAGIGAYSWYDGVGKVPQSVLLIGVLASIVASLAIAAFTEPGRRLKGFIAESQFELRKVVWPNRDETIKTTAVIIVVVIVLSLLLGLIDLILKSVVLDWLLKLGS</sequence>
<comment type="caution">
    <text evidence="9">Lacks conserved residue(s) required for the propagation of feature annotation.</text>
</comment>
<evidence type="ECO:0000313" key="10">
    <source>
        <dbReference type="EMBL" id="AND69401.1"/>
    </source>
</evidence>
<dbReference type="InterPro" id="IPR001901">
    <property type="entry name" value="Translocase_SecE/Sec61-g"/>
</dbReference>
<dbReference type="PRINTS" id="PR01650">
    <property type="entry name" value="SECETRNLCASE"/>
</dbReference>
<dbReference type="STRING" id="445710.ATSB10_19470"/>
<accession>A0A160N0S4</accession>
<dbReference type="InterPro" id="IPR038379">
    <property type="entry name" value="SecE_sf"/>
</dbReference>
<protein>
    <recommendedName>
        <fullName evidence="9">Protein translocase subunit SecE</fullName>
    </recommendedName>
</protein>
<dbReference type="HAMAP" id="MF_00422">
    <property type="entry name" value="SecE"/>
    <property type="match status" value="1"/>
</dbReference>
<evidence type="ECO:0000256" key="7">
    <source>
        <dbReference type="ARBA" id="ARBA00023010"/>
    </source>
</evidence>
<proteinExistence type="inferred from homology"/>
<dbReference type="NCBIfam" id="TIGR00964">
    <property type="entry name" value="secE_bact"/>
    <property type="match status" value="1"/>
</dbReference>
<dbReference type="AlphaFoldDB" id="A0A160N0S4"/>
<keyword evidence="8 9" id="KW-0472">Membrane</keyword>
<evidence type="ECO:0000256" key="2">
    <source>
        <dbReference type="ARBA" id="ARBA00022448"/>
    </source>
</evidence>
<keyword evidence="4 9" id="KW-0812">Transmembrane</keyword>
<dbReference type="Gene3D" id="1.20.5.1030">
    <property type="entry name" value="Preprotein translocase secy subunit"/>
    <property type="match status" value="1"/>
</dbReference>
<dbReference type="Proteomes" id="UP000077255">
    <property type="component" value="Chromosome"/>
</dbReference>
<reference evidence="10 11" key="1">
    <citation type="submission" date="2016-02" db="EMBL/GenBank/DDBJ databases">
        <title>Complete genome sequencing and analysis of ATSB10, Dyella thiooxydans isolated from rhizosphere soil of sunflower (Helianthus annuus L.).</title>
        <authorList>
            <person name="Lee Y."/>
            <person name="Hwangbo K."/>
            <person name="Chung H."/>
            <person name="Yoo J."/>
            <person name="Kim K.Y."/>
            <person name="Sa T.M."/>
            <person name="Um Y."/>
            <person name="Madhaiyan M."/>
        </authorList>
    </citation>
    <scope>NUCLEOTIDE SEQUENCE [LARGE SCALE GENOMIC DNA]</scope>
    <source>
        <strain evidence="10 11">ATSB10</strain>
    </source>
</reference>
<dbReference type="GO" id="GO:0043952">
    <property type="term" value="P:protein transport by the Sec complex"/>
    <property type="evidence" value="ECO:0007669"/>
    <property type="project" value="UniProtKB-UniRule"/>
</dbReference>
<dbReference type="GO" id="GO:0005886">
    <property type="term" value="C:plasma membrane"/>
    <property type="evidence" value="ECO:0007669"/>
    <property type="project" value="UniProtKB-UniRule"/>
</dbReference>
<feature type="transmembrane region" description="Helical" evidence="9">
    <location>
        <begin position="58"/>
        <end position="80"/>
    </location>
</feature>
<dbReference type="PANTHER" id="PTHR33910">
    <property type="entry name" value="PROTEIN TRANSLOCASE SUBUNIT SECE"/>
    <property type="match status" value="1"/>
</dbReference>
<evidence type="ECO:0000256" key="8">
    <source>
        <dbReference type="ARBA" id="ARBA00023136"/>
    </source>
</evidence>
<dbReference type="GO" id="GO:0009306">
    <property type="term" value="P:protein secretion"/>
    <property type="evidence" value="ECO:0007669"/>
    <property type="project" value="UniProtKB-UniRule"/>
</dbReference>